<dbReference type="OrthoDB" id="676308at2"/>
<dbReference type="Pfam" id="PF26622">
    <property type="entry name" value="DUF8199"/>
    <property type="match status" value="1"/>
</dbReference>
<feature type="region of interest" description="Disordered" evidence="1">
    <location>
        <begin position="49"/>
        <end position="76"/>
    </location>
</feature>
<keyword evidence="4" id="KW-1185">Reference proteome</keyword>
<dbReference type="Proteomes" id="UP000000310">
    <property type="component" value="Chromosome"/>
</dbReference>
<keyword evidence="2" id="KW-1133">Transmembrane helix</keyword>
<organism evidence="3 4">
    <name type="scientific">Pseudopedobacter saltans (strain ATCC 51119 / DSM 12145 / JCM 21818 / CCUG 39354 / LMG 10337 / NBRC 100064 / NCIMB 13643)</name>
    <name type="common">Pedobacter saltans</name>
    <dbReference type="NCBI Taxonomy" id="762903"/>
    <lineage>
        <taxon>Bacteria</taxon>
        <taxon>Pseudomonadati</taxon>
        <taxon>Bacteroidota</taxon>
        <taxon>Sphingobacteriia</taxon>
        <taxon>Sphingobacteriales</taxon>
        <taxon>Sphingobacteriaceae</taxon>
        <taxon>Pseudopedobacter</taxon>
    </lineage>
</organism>
<gene>
    <name evidence="3" type="ordered locus">Pedsa_0678</name>
</gene>
<name>F0S833_PSESL</name>
<dbReference type="KEGG" id="psn:Pedsa_0678"/>
<dbReference type="RefSeq" id="WP_013631755.1">
    <property type="nucleotide sequence ID" value="NC_015177.1"/>
</dbReference>
<keyword evidence="2" id="KW-0812">Transmembrane</keyword>
<dbReference type="EMBL" id="CP002545">
    <property type="protein sequence ID" value="ADY51254.1"/>
    <property type="molecule type" value="Genomic_DNA"/>
</dbReference>
<protein>
    <submittedName>
        <fullName evidence="3">Uncharacterized protein</fullName>
    </submittedName>
</protein>
<accession>F0S833</accession>
<dbReference type="HOGENOM" id="CLU_1738987_0_0_10"/>
<keyword evidence="2" id="KW-0472">Membrane</keyword>
<dbReference type="NCBIfam" id="NF047658">
    <property type="entry name" value="HYC_CC_PP"/>
    <property type="match status" value="1"/>
</dbReference>
<evidence type="ECO:0000313" key="3">
    <source>
        <dbReference type="EMBL" id="ADY51254.1"/>
    </source>
</evidence>
<dbReference type="InterPro" id="IPR058060">
    <property type="entry name" value="HYC_CC_PP"/>
</dbReference>
<dbReference type="AlphaFoldDB" id="F0S833"/>
<reference evidence="4" key="2">
    <citation type="submission" date="2011-02" db="EMBL/GenBank/DDBJ databases">
        <title>The complete genome of Pedobacter saltans DSM 12145.</title>
        <authorList>
            <consortium name="US DOE Joint Genome Institute (JGI-PGF)"/>
            <person name="Lucas S."/>
            <person name="Copeland A."/>
            <person name="Lapidus A."/>
            <person name="Bruce D."/>
            <person name="Goodwin L."/>
            <person name="Pitluck S."/>
            <person name="Kyrpides N."/>
            <person name="Mavromatis K."/>
            <person name="Pagani I."/>
            <person name="Ivanova N."/>
            <person name="Ovchinnikova G."/>
            <person name="Lu M."/>
            <person name="Detter J.C."/>
            <person name="Han C."/>
            <person name="Land M."/>
            <person name="Hauser L."/>
            <person name="Markowitz V."/>
            <person name="Cheng J.-F."/>
            <person name="Hugenholtz P."/>
            <person name="Woyke T."/>
            <person name="Wu D."/>
            <person name="Tindall B."/>
            <person name="Pomrenke H.G."/>
            <person name="Brambilla E."/>
            <person name="Klenk H.-P."/>
            <person name="Eisen J.A."/>
        </authorList>
    </citation>
    <scope>NUCLEOTIDE SEQUENCE [LARGE SCALE GENOMIC DNA]</scope>
    <source>
        <strain evidence="4">ATCC 51119 / DSM 12145 / JCM 21818 / LMG 10337 / NBRC 100064 / NCIMB 13643</strain>
    </source>
</reference>
<evidence type="ECO:0000313" key="4">
    <source>
        <dbReference type="Proteomes" id="UP000000310"/>
    </source>
</evidence>
<reference evidence="3 4" key="1">
    <citation type="journal article" date="2011" name="Stand. Genomic Sci.">
        <title>Complete genome sequence of the gliding, heparinolytic Pedobacter saltans type strain (113).</title>
        <authorList>
            <person name="Liolios K."/>
            <person name="Sikorski J."/>
            <person name="Lu M."/>
            <person name="Nolan M."/>
            <person name="Lapidus A."/>
            <person name="Lucas S."/>
            <person name="Hammon N."/>
            <person name="Deshpande S."/>
            <person name="Cheng J.F."/>
            <person name="Tapia R."/>
            <person name="Han C."/>
            <person name="Goodwin L."/>
            <person name="Pitluck S."/>
            <person name="Huntemann M."/>
            <person name="Ivanova N."/>
            <person name="Pagani I."/>
            <person name="Mavromatis K."/>
            <person name="Ovchinikova G."/>
            <person name="Pati A."/>
            <person name="Chen A."/>
            <person name="Palaniappan K."/>
            <person name="Land M."/>
            <person name="Hauser L."/>
            <person name="Brambilla E.M."/>
            <person name="Kotsyurbenko O."/>
            <person name="Rohde M."/>
            <person name="Tindall B.J."/>
            <person name="Abt B."/>
            <person name="Goker M."/>
            <person name="Detter J.C."/>
            <person name="Woyke T."/>
            <person name="Bristow J."/>
            <person name="Eisen J.A."/>
            <person name="Markowitz V."/>
            <person name="Hugenholtz P."/>
            <person name="Klenk H.P."/>
            <person name="Kyrpides N.C."/>
        </authorList>
    </citation>
    <scope>NUCLEOTIDE SEQUENCE [LARGE SCALE GENOMIC DNA]</scope>
    <source>
        <strain evidence="4">ATCC 51119 / DSM 12145 / JCM 21818 / LMG 10337 / NBRC 100064 / NCIMB 13643</strain>
    </source>
</reference>
<evidence type="ECO:0000256" key="2">
    <source>
        <dbReference type="SAM" id="Phobius"/>
    </source>
</evidence>
<evidence type="ECO:0000256" key="1">
    <source>
        <dbReference type="SAM" id="MobiDB-lite"/>
    </source>
</evidence>
<proteinExistence type="predicted"/>
<sequence>MKLSHKILSLFMIAMIFIASTGMTLNLHFCANELKTVSLQQTESCCQKKSGEKKENHKECNKNGQKHCDGKSGKSCCKESKVATKNPVKVDNPSSKKESSFAQSLVFLKSYVLSFLNFNTEDSEDDEKPEVSLFPMLKEGLYILLGQFRN</sequence>
<feature type="transmembrane region" description="Helical" evidence="2">
    <location>
        <begin position="7"/>
        <end position="29"/>
    </location>
</feature>
<dbReference type="InterPro" id="IPR058512">
    <property type="entry name" value="DUF8199"/>
</dbReference>